<gene>
    <name evidence="2" type="ORF">GGR44_003006</name>
</gene>
<dbReference type="AlphaFoldDB" id="A0A7W6DHV7"/>
<feature type="chain" id="PRO_5030642255" evidence="1">
    <location>
        <begin position="23"/>
        <end position="186"/>
    </location>
</feature>
<dbReference type="EMBL" id="JACIEB010000008">
    <property type="protein sequence ID" value="MBB3983318.1"/>
    <property type="molecule type" value="Genomic_DNA"/>
</dbReference>
<proteinExistence type="predicted"/>
<protein>
    <submittedName>
        <fullName evidence="2">Uncharacterized protein YndB with AHSA1/START domain</fullName>
    </submittedName>
</protein>
<dbReference type="RefSeq" id="WP_246344700.1">
    <property type="nucleotide sequence ID" value="NZ_JACIEB010000008.1"/>
</dbReference>
<feature type="signal peptide" evidence="1">
    <location>
        <begin position="1"/>
        <end position="22"/>
    </location>
</feature>
<dbReference type="InterPro" id="IPR023393">
    <property type="entry name" value="START-like_dom_sf"/>
</dbReference>
<dbReference type="SUPFAM" id="SSF55961">
    <property type="entry name" value="Bet v1-like"/>
    <property type="match status" value="1"/>
</dbReference>
<accession>A0A7W6DHV7</accession>
<keyword evidence="3" id="KW-1185">Reference proteome</keyword>
<reference evidence="2 3" key="1">
    <citation type="submission" date="2020-08" db="EMBL/GenBank/DDBJ databases">
        <title>Genomic Encyclopedia of Type Strains, Phase IV (KMG-IV): sequencing the most valuable type-strain genomes for metagenomic binning, comparative biology and taxonomic classification.</title>
        <authorList>
            <person name="Goeker M."/>
        </authorList>
    </citation>
    <scope>NUCLEOTIDE SEQUENCE [LARGE SCALE GENOMIC DNA]</scope>
    <source>
        <strain evidence="2 3">DSM 29348</strain>
    </source>
</reference>
<dbReference type="Proteomes" id="UP000552757">
    <property type="component" value="Unassembled WGS sequence"/>
</dbReference>
<evidence type="ECO:0000313" key="2">
    <source>
        <dbReference type="EMBL" id="MBB3983318.1"/>
    </source>
</evidence>
<evidence type="ECO:0000313" key="3">
    <source>
        <dbReference type="Proteomes" id="UP000552757"/>
    </source>
</evidence>
<keyword evidence="1" id="KW-0732">Signal</keyword>
<dbReference type="Gene3D" id="3.30.530.20">
    <property type="match status" value="1"/>
</dbReference>
<organism evidence="2 3">
    <name type="scientific">Sphingobium fontiphilum</name>
    <dbReference type="NCBI Taxonomy" id="944425"/>
    <lineage>
        <taxon>Bacteria</taxon>
        <taxon>Pseudomonadati</taxon>
        <taxon>Pseudomonadota</taxon>
        <taxon>Alphaproteobacteria</taxon>
        <taxon>Sphingomonadales</taxon>
        <taxon>Sphingomonadaceae</taxon>
        <taxon>Sphingobium</taxon>
    </lineage>
</organism>
<name>A0A7W6DHV7_9SPHN</name>
<sequence length="186" mass="18966">MIRIALMAGVLLTAAWAFPAGAAVTSSDASGFAIENSAAIAADRADLFALLAQPGRWWNSDHTYSGDARNMALDSAVGGCFCEKIPGRDGAPDGVIEHARIIYAAPPAVLRMVGSFGPLQAEAVVGTLTFAIKPGAEGKGSAVTMTYVVGGYVRGGADKLAPVVDMVMGQQLAGLKRAAEMAAATP</sequence>
<evidence type="ECO:0000256" key="1">
    <source>
        <dbReference type="SAM" id="SignalP"/>
    </source>
</evidence>
<comment type="caution">
    <text evidence="2">The sequence shown here is derived from an EMBL/GenBank/DDBJ whole genome shotgun (WGS) entry which is preliminary data.</text>
</comment>